<dbReference type="AlphaFoldDB" id="A0A562TEU7"/>
<evidence type="ECO:0000313" key="3">
    <source>
        <dbReference type="Proteomes" id="UP000316778"/>
    </source>
</evidence>
<dbReference type="PANTHER" id="PTHR22916:SF3">
    <property type="entry name" value="UDP-GLCNAC:BETAGAL BETA-1,3-N-ACETYLGLUCOSAMINYLTRANSFERASE-LIKE PROTEIN 1"/>
    <property type="match status" value="1"/>
</dbReference>
<keyword evidence="3" id="KW-1185">Reference proteome</keyword>
<name>A0A562TEU7_CHIJA</name>
<keyword evidence="2" id="KW-0808">Transferase</keyword>
<protein>
    <submittedName>
        <fullName evidence="2">Glycosyltransferase involved in cell wall biosynthesis</fullName>
    </submittedName>
</protein>
<dbReference type="CDD" id="cd00761">
    <property type="entry name" value="Glyco_tranf_GTA_type"/>
    <property type="match status" value="1"/>
</dbReference>
<comment type="caution">
    <text evidence="2">The sequence shown here is derived from an EMBL/GenBank/DDBJ whole genome shotgun (WGS) entry which is preliminary data.</text>
</comment>
<dbReference type="Gene3D" id="3.90.550.10">
    <property type="entry name" value="Spore Coat Polysaccharide Biosynthesis Protein SpsA, Chain A"/>
    <property type="match status" value="1"/>
</dbReference>
<sequence length="267" mass="30560">MSSANKMVSIITPVYNGEKYIGRTIQSVVNQTYSDWELIIIDDCSTDATSKLVHEASEADRRIKLIKLKVNQGAAAARNAGIKASGGRFIAFLDGDDVWLPGKLETQLDFMLTNEVSFTYSAYYAVKDEIKILRKAPLKITYSATLLNPRIGCLTVIYDTAVLGKVYMPNIRKRQDWATWLSILKAIKETKGITFPLAEYTVRDNSLSSNKFKLIKYNWEVLRLHKPNILPALLYFSCFLVLNTYKAVRERQKFYSLKRKSERLEKY</sequence>
<accession>A0A562TEU7</accession>
<evidence type="ECO:0000313" key="2">
    <source>
        <dbReference type="EMBL" id="TWI92061.1"/>
    </source>
</evidence>
<organism evidence="2 3">
    <name type="scientific">Chitinophaga japonensis</name>
    <name type="common">Flexibacter japonensis</name>
    <dbReference type="NCBI Taxonomy" id="104662"/>
    <lineage>
        <taxon>Bacteria</taxon>
        <taxon>Pseudomonadati</taxon>
        <taxon>Bacteroidota</taxon>
        <taxon>Chitinophagia</taxon>
        <taxon>Chitinophagales</taxon>
        <taxon>Chitinophagaceae</taxon>
        <taxon>Chitinophaga</taxon>
    </lineage>
</organism>
<dbReference type="PANTHER" id="PTHR22916">
    <property type="entry name" value="GLYCOSYLTRANSFERASE"/>
    <property type="match status" value="1"/>
</dbReference>
<dbReference type="GO" id="GO:0016758">
    <property type="term" value="F:hexosyltransferase activity"/>
    <property type="evidence" value="ECO:0007669"/>
    <property type="project" value="UniProtKB-ARBA"/>
</dbReference>
<dbReference type="Pfam" id="PF00535">
    <property type="entry name" value="Glycos_transf_2"/>
    <property type="match status" value="1"/>
</dbReference>
<proteinExistence type="predicted"/>
<dbReference type="OrthoDB" id="9815829at2"/>
<feature type="domain" description="Glycosyltransferase 2-like" evidence="1">
    <location>
        <begin position="9"/>
        <end position="142"/>
    </location>
</feature>
<dbReference type="InterPro" id="IPR001173">
    <property type="entry name" value="Glyco_trans_2-like"/>
</dbReference>
<gene>
    <name evidence="2" type="ORF">LX66_1443</name>
</gene>
<reference evidence="2 3" key="1">
    <citation type="journal article" date="2013" name="Stand. Genomic Sci.">
        <title>Genomic Encyclopedia of Type Strains, Phase I: The one thousand microbial genomes (KMG-I) project.</title>
        <authorList>
            <person name="Kyrpides N.C."/>
            <person name="Woyke T."/>
            <person name="Eisen J.A."/>
            <person name="Garrity G."/>
            <person name="Lilburn T.G."/>
            <person name="Beck B.J."/>
            <person name="Whitman W.B."/>
            <person name="Hugenholtz P."/>
            <person name="Klenk H.P."/>
        </authorList>
    </citation>
    <scope>NUCLEOTIDE SEQUENCE [LARGE SCALE GENOMIC DNA]</scope>
    <source>
        <strain evidence="2 3">DSM 13484</strain>
    </source>
</reference>
<dbReference type="RefSeq" id="WP_145711275.1">
    <property type="nucleotide sequence ID" value="NZ_BAAAFY010000001.1"/>
</dbReference>
<dbReference type="Proteomes" id="UP000316778">
    <property type="component" value="Unassembled WGS sequence"/>
</dbReference>
<dbReference type="InterPro" id="IPR029044">
    <property type="entry name" value="Nucleotide-diphossugar_trans"/>
</dbReference>
<dbReference type="EMBL" id="VLLG01000002">
    <property type="protein sequence ID" value="TWI92061.1"/>
    <property type="molecule type" value="Genomic_DNA"/>
</dbReference>
<dbReference type="SUPFAM" id="SSF53448">
    <property type="entry name" value="Nucleotide-diphospho-sugar transferases"/>
    <property type="match status" value="1"/>
</dbReference>
<evidence type="ECO:0000259" key="1">
    <source>
        <dbReference type="Pfam" id="PF00535"/>
    </source>
</evidence>